<dbReference type="RefSeq" id="WP_017761501.1">
    <property type="nucleotide sequence ID" value="NZ_QQAV01000005.1"/>
</dbReference>
<dbReference type="PIRSF" id="PIRSF017082">
    <property type="entry name" value="YflP"/>
    <property type="match status" value="1"/>
</dbReference>
<dbReference type="PROSITE" id="PS51318">
    <property type="entry name" value="TAT"/>
    <property type="match status" value="1"/>
</dbReference>
<dbReference type="Gene3D" id="3.40.190.10">
    <property type="entry name" value="Periplasmic binding protein-like II"/>
    <property type="match status" value="1"/>
</dbReference>
<comment type="similarity">
    <text evidence="1">Belongs to the UPF0065 (bug) family.</text>
</comment>
<dbReference type="InterPro" id="IPR005064">
    <property type="entry name" value="BUG"/>
</dbReference>
<dbReference type="InterPro" id="IPR042100">
    <property type="entry name" value="Bug_dom1"/>
</dbReference>
<name>A0A370FF60_9BURK</name>
<dbReference type="OrthoDB" id="5171643at2"/>
<dbReference type="Proteomes" id="UP000255265">
    <property type="component" value="Unassembled WGS sequence"/>
</dbReference>
<evidence type="ECO:0000256" key="1">
    <source>
        <dbReference type="ARBA" id="ARBA00006987"/>
    </source>
</evidence>
<dbReference type="AlphaFoldDB" id="A0A370FF60"/>
<evidence type="ECO:0000256" key="2">
    <source>
        <dbReference type="SAM" id="SignalP"/>
    </source>
</evidence>
<organism evidence="3 4">
    <name type="scientific">Pseudacidovorax intermedius</name>
    <dbReference type="NCBI Taxonomy" id="433924"/>
    <lineage>
        <taxon>Bacteria</taxon>
        <taxon>Pseudomonadati</taxon>
        <taxon>Pseudomonadota</taxon>
        <taxon>Betaproteobacteria</taxon>
        <taxon>Burkholderiales</taxon>
        <taxon>Comamonadaceae</taxon>
        <taxon>Pseudacidovorax</taxon>
    </lineage>
</organism>
<evidence type="ECO:0000313" key="3">
    <source>
        <dbReference type="EMBL" id="RDI24354.1"/>
    </source>
</evidence>
<dbReference type="SUPFAM" id="SSF53850">
    <property type="entry name" value="Periplasmic binding protein-like II"/>
    <property type="match status" value="1"/>
</dbReference>
<keyword evidence="3" id="KW-0675">Receptor</keyword>
<accession>A0A370FF60</accession>
<keyword evidence="2" id="KW-0732">Signal</keyword>
<dbReference type="PANTHER" id="PTHR42928">
    <property type="entry name" value="TRICARBOXYLATE-BINDING PROTEIN"/>
    <property type="match status" value="1"/>
</dbReference>
<protein>
    <submittedName>
        <fullName evidence="3">Tripartite-type tricarboxylate transporter receptor subunit TctC</fullName>
    </submittedName>
</protein>
<sequence>MTRILSRKHFLGAAALAATTLLLPTWAQAQAGGYPARPIRLVVPFAPGGNTDILARMVGQGLTESLGQPVVVDNVSGANGSIGASRVASSAADGYTLLFGTAGTQAINQSLYKNLGEKNLDDFEYVAMVTSIPNVLVVNDTKGAPKTVAELAASEKARREGLNYGSPGTGSTVHLSGELFKTATKLNLVHVPYKGSSLALTDLMGGQIDFIFENVTPALPFIQGGKLRALAVTSAERIPVLPNVPTMKELGYANFVTATWNGVLAPKGTPAAIVKRLEEATLKVAASPEFKERVTALGGEVKPLAGPAFRDFTRSEYRHWGAIIKDAGVPRQ</sequence>
<dbReference type="Pfam" id="PF03401">
    <property type="entry name" value="TctC"/>
    <property type="match status" value="1"/>
</dbReference>
<dbReference type="CDD" id="cd07012">
    <property type="entry name" value="PBP2_Bug_TTT"/>
    <property type="match status" value="1"/>
</dbReference>
<evidence type="ECO:0000313" key="4">
    <source>
        <dbReference type="Proteomes" id="UP000255265"/>
    </source>
</evidence>
<reference evidence="3 4" key="1">
    <citation type="submission" date="2018-07" db="EMBL/GenBank/DDBJ databases">
        <title>Genomic Encyclopedia of Type Strains, Phase IV (KMG-IV): sequencing the most valuable type-strain genomes for metagenomic binning, comparative biology and taxonomic classification.</title>
        <authorList>
            <person name="Goeker M."/>
        </authorList>
    </citation>
    <scope>NUCLEOTIDE SEQUENCE [LARGE SCALE GENOMIC DNA]</scope>
    <source>
        <strain evidence="3 4">DSM 21352</strain>
    </source>
</reference>
<dbReference type="EMBL" id="QQAV01000005">
    <property type="protein sequence ID" value="RDI24354.1"/>
    <property type="molecule type" value="Genomic_DNA"/>
</dbReference>
<dbReference type="Gene3D" id="3.40.190.150">
    <property type="entry name" value="Bordetella uptake gene, domain 1"/>
    <property type="match status" value="1"/>
</dbReference>
<comment type="caution">
    <text evidence="3">The sequence shown here is derived from an EMBL/GenBank/DDBJ whole genome shotgun (WGS) entry which is preliminary data.</text>
</comment>
<keyword evidence="4" id="KW-1185">Reference proteome</keyword>
<dbReference type="PANTHER" id="PTHR42928:SF5">
    <property type="entry name" value="BLR1237 PROTEIN"/>
    <property type="match status" value="1"/>
</dbReference>
<feature type="chain" id="PRO_5017044103" evidence="2">
    <location>
        <begin position="30"/>
        <end position="332"/>
    </location>
</feature>
<feature type="signal peptide" evidence="2">
    <location>
        <begin position="1"/>
        <end position="29"/>
    </location>
</feature>
<proteinExistence type="inferred from homology"/>
<dbReference type="InterPro" id="IPR006311">
    <property type="entry name" value="TAT_signal"/>
</dbReference>
<gene>
    <name evidence="3" type="ORF">DFR41_105269</name>
</gene>